<evidence type="ECO:0000256" key="1">
    <source>
        <dbReference type="SAM" id="MobiDB-lite"/>
    </source>
</evidence>
<feature type="compositionally biased region" description="Polar residues" evidence="1">
    <location>
        <begin position="606"/>
        <end position="631"/>
    </location>
</feature>
<feature type="region of interest" description="Disordered" evidence="1">
    <location>
        <begin position="308"/>
        <end position="399"/>
    </location>
</feature>
<feature type="compositionally biased region" description="Low complexity" evidence="1">
    <location>
        <begin position="216"/>
        <end position="232"/>
    </location>
</feature>
<dbReference type="EMBL" id="OZ023717">
    <property type="protein sequence ID" value="CAK9866453.1"/>
    <property type="molecule type" value="Genomic_DNA"/>
</dbReference>
<evidence type="ECO:0000313" key="2">
    <source>
        <dbReference type="EMBL" id="CAK9866453.1"/>
    </source>
</evidence>
<evidence type="ECO:0000313" key="3">
    <source>
        <dbReference type="Proteomes" id="UP001497522"/>
    </source>
</evidence>
<feature type="region of interest" description="Disordered" evidence="1">
    <location>
        <begin position="559"/>
        <end position="666"/>
    </location>
</feature>
<accession>A0ABP1AV41</accession>
<feature type="region of interest" description="Disordered" evidence="1">
    <location>
        <begin position="209"/>
        <end position="280"/>
    </location>
</feature>
<reference evidence="2" key="1">
    <citation type="submission" date="2024-03" db="EMBL/GenBank/DDBJ databases">
        <authorList>
            <consortium name="ELIXIR-Norway"/>
            <consortium name="Elixir Norway"/>
        </authorList>
    </citation>
    <scope>NUCLEOTIDE SEQUENCE</scope>
</reference>
<protein>
    <submittedName>
        <fullName evidence="2">Uncharacterized protein</fullName>
    </submittedName>
</protein>
<feature type="compositionally biased region" description="Polar residues" evidence="1">
    <location>
        <begin position="643"/>
        <end position="657"/>
    </location>
</feature>
<feature type="compositionally biased region" description="Polar residues" evidence="1">
    <location>
        <begin position="576"/>
        <end position="591"/>
    </location>
</feature>
<proteinExistence type="predicted"/>
<feature type="region of interest" description="Disordered" evidence="1">
    <location>
        <begin position="471"/>
        <end position="501"/>
    </location>
</feature>
<gene>
    <name evidence="2" type="ORF">CSSPJE1EN2_LOCUS9448</name>
</gene>
<sequence length="666" mass="73649">MATDRWSRGENEYKTFVTSRRDGVFERRAEEGSARFSFKYDQASSLGTLAMVAGDGRGRDQELDQHAVGAQEEVVSQFYDIPLSLQLRWKSTMQVRGSTRPISTHHLHDQFEFTVKKVTPEQTPVAAAPVTRTVSSAEKPRWRLEAPILSRSGFLQTPKNDDQKAWVIEEHFISRRMGNSDAVFTELQYPRSRTQAVLQPTYSKVYAKASNDTPADSMMDSRSSSFDSRSSSTCESTGHERETLGEEDQQTISDQESSTKQTSSDAANGHLNNTSCRRDDSVTQLKLESSCPEPLWLRIAVKLKGLFGGKKSPKSSGDEPLNVVLEHPKPTQYSESRRTHATTTHPMSWSRASRHSCTQQQHETDPARRTSRHSYTATSTASSCKGTRAFASGRSSNPALIQSRINAKHSSTKESNRREHATGYTVYSECLPPTFDNTNGRGTRDQANLSKMQEYWLQYMKILKPPYGATSPHVKPDQLQTSTVARPSPKTKEKIPKYCPKYTPAASADDVEHARMKSMPAIEKTQVRPLNYSSSGGAAQQVMSHISPRLVPDRSAVSYNSAPAGAKHSRLPSAVLDSTTSSPKLSNNKLSMRSLKVKNSPKLQVMQGSSPGRRTCNSNSSTMSELHSSVQGAIAHCKRSHSSHLPQASDIDQSSYSLGAPATQLV</sequence>
<feature type="compositionally biased region" description="Polar residues" evidence="1">
    <location>
        <begin position="373"/>
        <end position="385"/>
    </location>
</feature>
<dbReference type="Proteomes" id="UP001497522">
    <property type="component" value="Chromosome 16"/>
</dbReference>
<name>A0ABP1AV41_9BRYO</name>
<keyword evidence="3" id="KW-1185">Reference proteome</keyword>
<feature type="compositionally biased region" description="Polar residues" evidence="1">
    <location>
        <begin position="341"/>
        <end position="361"/>
    </location>
</feature>
<feature type="compositionally biased region" description="Polar residues" evidence="1">
    <location>
        <begin position="250"/>
        <end position="275"/>
    </location>
</feature>
<organism evidence="2 3">
    <name type="scientific">Sphagnum jensenii</name>
    <dbReference type="NCBI Taxonomy" id="128206"/>
    <lineage>
        <taxon>Eukaryota</taxon>
        <taxon>Viridiplantae</taxon>
        <taxon>Streptophyta</taxon>
        <taxon>Embryophyta</taxon>
        <taxon>Bryophyta</taxon>
        <taxon>Sphagnophytina</taxon>
        <taxon>Sphagnopsida</taxon>
        <taxon>Sphagnales</taxon>
        <taxon>Sphagnaceae</taxon>
        <taxon>Sphagnum</taxon>
    </lineage>
</organism>